<proteinExistence type="predicted"/>
<evidence type="ECO:0000313" key="2">
    <source>
        <dbReference type="Proteomes" id="UP000448292"/>
    </source>
</evidence>
<dbReference type="AlphaFoldDB" id="A0A7M3MI16"/>
<accession>A0A7M3MI16</accession>
<name>A0A7M3MI16_9BACT</name>
<gene>
    <name evidence="1" type="ORF">DPQ33_04890</name>
</gene>
<comment type="caution">
    <text evidence="1">The sequence shown here is derived from an EMBL/GenBank/DDBJ whole genome shotgun (WGS) entry which is preliminary data.</text>
</comment>
<sequence length="97" mass="11290">MYWDKFPMPSNIDKIHIASAIFTECSEIITFDNYNRAKKKNDFACIEELCKQYGLSIVYPSESAIAKMEYVDWVKAQRAKAQKDASKGRQEQMRLLT</sequence>
<protein>
    <submittedName>
        <fullName evidence="1">Uncharacterized protein</fullName>
    </submittedName>
</protein>
<keyword evidence="2" id="KW-1185">Reference proteome</keyword>
<dbReference type="EMBL" id="QMIE01000003">
    <property type="protein sequence ID" value="TVM18808.1"/>
    <property type="molecule type" value="Genomic_DNA"/>
</dbReference>
<organism evidence="1 2">
    <name type="scientific">Oceanidesulfovibrio indonesiensis</name>
    <dbReference type="NCBI Taxonomy" id="54767"/>
    <lineage>
        <taxon>Bacteria</taxon>
        <taxon>Pseudomonadati</taxon>
        <taxon>Thermodesulfobacteriota</taxon>
        <taxon>Desulfovibrionia</taxon>
        <taxon>Desulfovibrionales</taxon>
        <taxon>Desulfovibrionaceae</taxon>
        <taxon>Oceanidesulfovibrio</taxon>
    </lineage>
</organism>
<dbReference type="Proteomes" id="UP000448292">
    <property type="component" value="Unassembled WGS sequence"/>
</dbReference>
<reference evidence="1 2" key="1">
    <citation type="submission" date="2018-06" db="EMBL/GenBank/DDBJ databases">
        <title>Complete genome of Desulfovibrio indonesiensis P37SLT.</title>
        <authorList>
            <person name="Crispim J.S."/>
            <person name="Vidigal P.M.P."/>
            <person name="Silva L.C.F."/>
            <person name="Laguardia C.N."/>
            <person name="Araujo L.C."/>
            <person name="Dias R.S."/>
            <person name="Sousa M.P."/>
            <person name="Paula S.O."/>
            <person name="Silva C."/>
        </authorList>
    </citation>
    <scope>NUCLEOTIDE SEQUENCE [LARGE SCALE GENOMIC DNA]</scope>
    <source>
        <strain evidence="1 2">P37SLT</strain>
    </source>
</reference>
<evidence type="ECO:0000313" key="1">
    <source>
        <dbReference type="EMBL" id="TVM18808.1"/>
    </source>
</evidence>